<comment type="caution">
    <text evidence="1">The sequence shown here is derived from an EMBL/GenBank/DDBJ whole genome shotgun (WGS) entry which is preliminary data.</text>
</comment>
<dbReference type="AlphaFoldDB" id="X0UPK6"/>
<protein>
    <recommendedName>
        <fullName evidence="2">N-acetyltransferase domain-containing protein</fullName>
    </recommendedName>
</protein>
<dbReference type="EMBL" id="BARS01028377">
    <property type="protein sequence ID" value="GAG07754.1"/>
    <property type="molecule type" value="Genomic_DNA"/>
</dbReference>
<dbReference type="InterPro" id="IPR016181">
    <property type="entry name" value="Acyl_CoA_acyltransferase"/>
</dbReference>
<evidence type="ECO:0008006" key="2">
    <source>
        <dbReference type="Google" id="ProtNLM"/>
    </source>
</evidence>
<feature type="non-terminal residue" evidence="1">
    <location>
        <position position="1"/>
    </location>
</feature>
<accession>X0UPK6</accession>
<dbReference type="Gene3D" id="3.40.630.30">
    <property type="match status" value="1"/>
</dbReference>
<reference evidence="1" key="1">
    <citation type="journal article" date="2014" name="Front. Microbiol.">
        <title>High frequency of phylogenetically diverse reductive dehalogenase-homologous genes in deep subseafloor sedimentary metagenomes.</title>
        <authorList>
            <person name="Kawai M."/>
            <person name="Futagami T."/>
            <person name="Toyoda A."/>
            <person name="Takaki Y."/>
            <person name="Nishi S."/>
            <person name="Hori S."/>
            <person name="Arai W."/>
            <person name="Tsubouchi T."/>
            <person name="Morono Y."/>
            <person name="Uchiyama I."/>
            <person name="Ito T."/>
            <person name="Fujiyama A."/>
            <person name="Inagaki F."/>
            <person name="Takami H."/>
        </authorList>
    </citation>
    <scope>NUCLEOTIDE SEQUENCE</scope>
    <source>
        <strain evidence="1">Expedition CK06-06</strain>
    </source>
</reference>
<evidence type="ECO:0000313" key="1">
    <source>
        <dbReference type="EMBL" id="GAG07754.1"/>
    </source>
</evidence>
<gene>
    <name evidence="1" type="ORF">S01H1_44484</name>
</gene>
<name>X0UPK6_9ZZZZ</name>
<organism evidence="1">
    <name type="scientific">marine sediment metagenome</name>
    <dbReference type="NCBI Taxonomy" id="412755"/>
    <lineage>
        <taxon>unclassified sequences</taxon>
        <taxon>metagenomes</taxon>
        <taxon>ecological metagenomes</taxon>
    </lineage>
</organism>
<proteinExistence type="predicted"/>
<sequence>NIAAQRLYSKYGFTQVGLRHGYYTDNREDGVLMSTENITLAPFQVRFQQLKQAHFKKWGIALNHIAR</sequence>
<dbReference type="SUPFAM" id="SSF55729">
    <property type="entry name" value="Acyl-CoA N-acyltransferases (Nat)"/>
    <property type="match status" value="1"/>
</dbReference>